<dbReference type="SUPFAM" id="SSF49854">
    <property type="entry name" value="Spermadhesin, CUB domain"/>
    <property type="match status" value="1"/>
</dbReference>
<accession>Q4S572</accession>
<dbReference type="SMART" id="SM00192">
    <property type="entry name" value="LDLa"/>
    <property type="match status" value="3"/>
</dbReference>
<keyword evidence="6" id="KW-0808">Transferase</keyword>
<evidence type="ECO:0000256" key="12">
    <source>
        <dbReference type="ARBA" id="ARBA00022840"/>
    </source>
</evidence>
<dbReference type="CDD" id="cd00190">
    <property type="entry name" value="Tryp_SPc"/>
    <property type="match status" value="1"/>
</dbReference>
<evidence type="ECO:0000256" key="22">
    <source>
        <dbReference type="PROSITE-ProRule" id="PRU10141"/>
    </source>
</evidence>
<keyword evidence="16 21" id="KW-1015">Disulfide bond</keyword>
<dbReference type="CDD" id="cd00112">
    <property type="entry name" value="LDLa"/>
    <property type="match status" value="3"/>
</dbReference>
<evidence type="ECO:0000256" key="8">
    <source>
        <dbReference type="ARBA" id="ARBA00022729"/>
    </source>
</evidence>
<sequence>FPSPSPAACGGSISSWNGSVSSPHYPSFYPPNVDCIWTVKAPLPGYLLSVTIVALDIQDSPSSDGCEKDWLDIGGVKLCNPASHSSKKRVHSSPLLVHFHSDESLTNKGFYLLFQAFSPEGGESVASSIQWASFISPVIMMACTSPACLSPACPRQFRCGDGRCIPLRRVCDGVKDCPDGRDEAKCSSCRPGEVMCGGRCRPEAHPCARPGSCADSSEEGACGGKCSHACPNQPCLKRASVCDGVLDCRDRGDELNCTRAYLKGCSSSSYKCSNGKCVNKVNPECDGVKDCPDGSDELRCRCGTRPRKRTKIVGGSDAGPGSWPWQVSLQMERYGHVCGATLVSSRWLVSAAHCFQDSDLIKYSDARAWRAYMGMRVMTSGSGGATIRPIRRILLHPKYDQFTSDSDIALLELSSPVAFTDLVQPVCVPSPSHTFKTGTSCHVTGWGVLMEDGELASRLQEASVKIISRNICNKLYDDAVTPRMLCAGNLQGGVDACQIRKNGSASQFWMGLWELSWTLPAGVSADQVQVKQWRCRAKEQHCSLLRLSSTRAQHTGRFGCRYRHQHDKQSSVYVYVAARVCAGPSSHSEWSVWSGVLGLSERAVTFVLDMRDVPGGFSVSQRGEPREGGDLRLTCAANKYLYTALSWRRVAGTGDALPPGSAPSGQERGTGEFSNSLVLLMHNLTTGDSGKYRCSAHHLITGQETHLDTQVLVRGIVMAEGGRLHIARITEEDQGLYVCRATNERGSAESSAYIRVTGASEASFLEVPTLTCTCVVATLFWLLLTVFIRKLRQNSDPKPEYLSIIVDTGEGPVEDQCERLQYDPSQWEFPRERLKLGKPLGCGAFGKVMQASAFGLDSGSCSTVAVKMLKEGATASEHKALMMELKILNHIGHHLNVVNLLGACTKPGGPLMVIVEYCRHGNLSAFLKSKREVFVHQAVLSLTPPPLCSWRTSSPSASRWPEGWSSWPRGRSGPRCTRAHHGAPVCLILPCVCVCVFPEHLRSQCIHRDLAARNVLLSDNNVVKICDFGLARDIYKDPDYVRKGDVSSSVPPRRPASGEGLARLPLKWMSPESIFDKVFTPQSDVWSYGILLWEIFSLGASPYPGLHIDEDFCQRLKAGTRMRAPKYSTPDIYSTMLACWEASPSDRPTFADLVEMLGDLLQARVRQDGKDYIPLGSSTNGKTPHSQAFKENPFAVTNLSYMRSMASLRLFEEPPCAEADCPDGEQSDSGMVLPSEELRHLMLDDGAEDAKLSRWPARHTHHPSSLSLAVSVTTPGLCFRFFPSAVCREQRALGDVPGHHGNKPSTPQCDWESEQGSPPPDYNSAFLYPSL</sequence>
<dbReference type="GO" id="GO:0007169">
    <property type="term" value="P:cell surface receptor protein tyrosine kinase signaling pathway"/>
    <property type="evidence" value="ECO:0007669"/>
    <property type="project" value="InterPro"/>
</dbReference>
<dbReference type="InterPro" id="IPR035914">
    <property type="entry name" value="Sperma_CUB_dom_sf"/>
</dbReference>
<dbReference type="CDD" id="cd00041">
    <property type="entry name" value="CUB"/>
    <property type="match status" value="1"/>
</dbReference>
<evidence type="ECO:0000256" key="5">
    <source>
        <dbReference type="ARBA" id="ARBA00022657"/>
    </source>
</evidence>
<dbReference type="GO" id="GO:0006508">
    <property type="term" value="P:proteolysis"/>
    <property type="evidence" value="ECO:0007669"/>
    <property type="project" value="InterPro"/>
</dbReference>
<feature type="domain" description="Peptidase S1" evidence="27">
    <location>
        <begin position="312"/>
        <end position="590"/>
    </location>
</feature>
<dbReference type="PANTHER" id="PTHR24416">
    <property type="entry name" value="TYROSINE-PROTEIN KINASE RECEPTOR"/>
    <property type="match status" value="1"/>
</dbReference>
<evidence type="ECO:0000256" key="7">
    <source>
        <dbReference type="ARBA" id="ARBA00022692"/>
    </source>
</evidence>
<dbReference type="MEROPS" id="S01.072"/>
<dbReference type="InterPro" id="IPR036055">
    <property type="entry name" value="LDL_receptor-like_sf"/>
</dbReference>
<keyword evidence="19 23" id="KW-0393">Immunoglobulin domain</keyword>
<keyword evidence="12 22" id="KW-0067">ATP-binding</keyword>
<evidence type="ECO:0000256" key="14">
    <source>
        <dbReference type="ARBA" id="ARBA00023136"/>
    </source>
</evidence>
<comment type="catalytic activity">
    <reaction evidence="20">
        <text>L-tyrosyl-[protein] + ATP = O-phospho-L-tyrosyl-[protein] + ADP + H(+)</text>
        <dbReference type="Rhea" id="RHEA:10596"/>
        <dbReference type="Rhea" id="RHEA-COMP:10136"/>
        <dbReference type="Rhea" id="RHEA-COMP:20101"/>
        <dbReference type="ChEBI" id="CHEBI:15378"/>
        <dbReference type="ChEBI" id="CHEBI:30616"/>
        <dbReference type="ChEBI" id="CHEBI:46858"/>
        <dbReference type="ChEBI" id="CHEBI:61978"/>
        <dbReference type="ChEBI" id="CHEBI:456216"/>
        <dbReference type="EC" id="2.7.10.1"/>
    </reaction>
</comment>
<name>Q4S572_TETNG</name>
<dbReference type="InterPro" id="IPR050122">
    <property type="entry name" value="RTK"/>
</dbReference>
<evidence type="ECO:0000259" key="28">
    <source>
        <dbReference type="PROSITE" id="PS50835"/>
    </source>
</evidence>
<dbReference type="SUPFAM" id="SSF50494">
    <property type="entry name" value="Trypsin-like serine proteases"/>
    <property type="match status" value="1"/>
</dbReference>
<dbReference type="GO" id="GO:0005524">
    <property type="term" value="F:ATP binding"/>
    <property type="evidence" value="ECO:0007669"/>
    <property type="project" value="UniProtKB-UniRule"/>
</dbReference>
<keyword evidence="11" id="KW-0418">Kinase</keyword>
<dbReference type="SUPFAM" id="SSF57424">
    <property type="entry name" value="LDL receptor-like module"/>
    <property type="match status" value="3"/>
</dbReference>
<dbReference type="Gene3D" id="2.60.120.290">
    <property type="entry name" value="Spermadhesin, CUB domain"/>
    <property type="match status" value="1"/>
</dbReference>
<evidence type="ECO:0000313" key="29">
    <source>
        <dbReference type="EMBL" id="CAG04210.1"/>
    </source>
</evidence>
<dbReference type="InterPro" id="IPR036179">
    <property type="entry name" value="Ig-like_dom_sf"/>
</dbReference>
<evidence type="ECO:0000256" key="20">
    <source>
        <dbReference type="ARBA" id="ARBA00051243"/>
    </source>
</evidence>
<keyword evidence="10 22" id="KW-0547">Nucleotide-binding</keyword>
<dbReference type="InterPro" id="IPR001824">
    <property type="entry name" value="Tyr_kinase_rcpt_3_CS"/>
</dbReference>
<feature type="disulfide bond" evidence="21">
    <location>
        <begin position="242"/>
        <end position="257"/>
    </location>
</feature>
<organism evidence="29">
    <name type="scientific">Tetraodon nigroviridis</name>
    <name type="common">Spotted green pufferfish</name>
    <name type="synonym">Chelonodon nigroviridis</name>
    <dbReference type="NCBI Taxonomy" id="99883"/>
    <lineage>
        <taxon>Eukaryota</taxon>
        <taxon>Metazoa</taxon>
        <taxon>Chordata</taxon>
        <taxon>Craniata</taxon>
        <taxon>Vertebrata</taxon>
        <taxon>Euteleostomi</taxon>
        <taxon>Actinopterygii</taxon>
        <taxon>Neopterygii</taxon>
        <taxon>Teleostei</taxon>
        <taxon>Neoteleostei</taxon>
        <taxon>Acanthomorphata</taxon>
        <taxon>Eupercaria</taxon>
        <taxon>Tetraodontiformes</taxon>
        <taxon>Tetradontoidea</taxon>
        <taxon>Tetraodontidae</taxon>
        <taxon>Tetraodon</taxon>
    </lineage>
</organism>
<evidence type="ECO:0000256" key="24">
    <source>
        <dbReference type="SAM" id="MobiDB-lite"/>
    </source>
</evidence>
<keyword evidence="13" id="KW-1133">Transmembrane helix</keyword>
<dbReference type="InterPro" id="IPR003599">
    <property type="entry name" value="Ig_sub"/>
</dbReference>
<dbReference type="InterPro" id="IPR013783">
    <property type="entry name" value="Ig-like_fold"/>
</dbReference>
<dbReference type="SUPFAM" id="SSF48726">
    <property type="entry name" value="Immunoglobulin"/>
    <property type="match status" value="2"/>
</dbReference>
<dbReference type="SMART" id="SM00408">
    <property type="entry name" value="IGc2"/>
    <property type="match status" value="1"/>
</dbReference>
<feature type="binding site" evidence="22">
    <location>
        <position position="867"/>
    </location>
    <ligand>
        <name>ATP</name>
        <dbReference type="ChEBI" id="CHEBI:30616"/>
    </ligand>
</feature>
<dbReference type="FunFam" id="2.40.10.10:FF:000007">
    <property type="entry name" value="Transmembrane serine protease 7"/>
    <property type="match status" value="1"/>
</dbReference>
<dbReference type="EC" id="2.7.10.1" evidence="2"/>
<dbReference type="PROSITE" id="PS50011">
    <property type="entry name" value="PROTEIN_KINASE_DOM"/>
    <property type="match status" value="1"/>
</dbReference>
<dbReference type="Gene3D" id="2.40.10.10">
    <property type="entry name" value="Trypsin-like serine proteases"/>
    <property type="match status" value="2"/>
</dbReference>
<dbReference type="InterPro" id="IPR002172">
    <property type="entry name" value="LDrepeatLR_classA_rpt"/>
</dbReference>
<comment type="similarity">
    <text evidence="23">Belongs to the protein kinase superfamily. Tyr protein kinase family. CSF-1/PDGF receptor subfamily.</text>
</comment>
<feature type="region of interest" description="Disordered" evidence="24">
    <location>
        <begin position="1295"/>
        <end position="1323"/>
    </location>
</feature>
<dbReference type="Pfam" id="PF00057">
    <property type="entry name" value="Ldl_recept_a"/>
    <property type="match status" value="2"/>
</dbReference>
<evidence type="ECO:0000256" key="10">
    <source>
        <dbReference type="ARBA" id="ARBA00022741"/>
    </source>
</evidence>
<dbReference type="InterPro" id="IPR009003">
    <property type="entry name" value="Peptidase_S1_PA"/>
</dbReference>
<dbReference type="Pfam" id="PF07714">
    <property type="entry name" value="PK_Tyr_Ser-Thr"/>
    <property type="match status" value="1"/>
</dbReference>
<dbReference type="SUPFAM" id="SSF56112">
    <property type="entry name" value="Protein kinase-like (PK-like)"/>
    <property type="match status" value="1"/>
</dbReference>
<dbReference type="Pfam" id="PF00089">
    <property type="entry name" value="Trypsin"/>
    <property type="match status" value="1"/>
</dbReference>
<feature type="disulfide bond" evidence="21">
    <location>
        <begin position="285"/>
        <end position="300"/>
    </location>
</feature>
<dbReference type="SMART" id="SM00409">
    <property type="entry name" value="IG"/>
    <property type="match status" value="3"/>
</dbReference>
<dbReference type="Gene3D" id="1.10.510.10">
    <property type="entry name" value="Transferase(Phosphotransferase) domain 1"/>
    <property type="match status" value="1"/>
</dbReference>
<dbReference type="PRINTS" id="PR00261">
    <property type="entry name" value="LDLRECEPTOR"/>
</dbReference>
<dbReference type="InterPro" id="IPR001245">
    <property type="entry name" value="Ser-Thr/Tyr_kinase_cat_dom"/>
</dbReference>
<dbReference type="InterPro" id="IPR001254">
    <property type="entry name" value="Trypsin_dom"/>
</dbReference>
<dbReference type="PROSITE" id="PS50068">
    <property type="entry name" value="LDLRA_2"/>
    <property type="match status" value="3"/>
</dbReference>
<keyword evidence="9" id="KW-0677">Repeat</keyword>
<feature type="disulfide bond" evidence="21">
    <location>
        <begin position="230"/>
        <end position="248"/>
    </location>
</feature>
<comment type="caution">
    <text evidence="29">The sequence shown here is derived from an EMBL/GenBank/DDBJ whole genome shotgun (WGS) entry which is preliminary data.</text>
</comment>
<gene>
    <name evidence="29" type="ORF">GSTENG00023864001</name>
</gene>
<feature type="disulfide bond" evidence="21">
    <location>
        <begin position="159"/>
        <end position="177"/>
    </location>
</feature>
<dbReference type="GO" id="GO:0001525">
    <property type="term" value="P:angiogenesis"/>
    <property type="evidence" value="ECO:0007669"/>
    <property type="project" value="UniProtKB-KW"/>
</dbReference>
<feature type="disulfide bond" evidence="21">
    <location>
        <begin position="265"/>
        <end position="277"/>
    </location>
</feature>
<feature type="disulfide bond" evidence="21">
    <location>
        <begin position="171"/>
        <end position="186"/>
    </location>
</feature>
<protein>
    <recommendedName>
        <fullName evidence="2">receptor protein-tyrosine kinase</fullName>
        <ecNumber evidence="2">2.7.10.1</ecNumber>
    </recommendedName>
</protein>
<dbReference type="InterPro" id="IPR041348">
    <property type="entry name" value="VEGFR-2_TMD"/>
</dbReference>
<dbReference type="PROSITE" id="PS00107">
    <property type="entry name" value="PROTEIN_KINASE_ATP"/>
    <property type="match status" value="1"/>
</dbReference>
<keyword evidence="17 23" id="KW-0675">Receptor</keyword>
<proteinExistence type="inferred from homology"/>
<dbReference type="GO" id="GO:0005886">
    <property type="term" value="C:plasma membrane"/>
    <property type="evidence" value="ECO:0007669"/>
    <property type="project" value="UniProtKB-SubCell"/>
</dbReference>
<dbReference type="Pfam" id="PF17988">
    <property type="entry name" value="VEGFR-2_TMD"/>
    <property type="match status" value="1"/>
</dbReference>
<dbReference type="PANTHER" id="PTHR24416:SF390">
    <property type="entry name" value="VASCULAR ENDOTHELIAL GROWTH FACTOR RECEPTOR 1"/>
    <property type="match status" value="1"/>
</dbReference>
<evidence type="ECO:0000256" key="3">
    <source>
        <dbReference type="ARBA" id="ARBA00022475"/>
    </source>
</evidence>
<dbReference type="PROSITE" id="PS00109">
    <property type="entry name" value="PROTEIN_KINASE_TYR"/>
    <property type="match status" value="1"/>
</dbReference>
<evidence type="ECO:0000256" key="13">
    <source>
        <dbReference type="ARBA" id="ARBA00022989"/>
    </source>
</evidence>
<evidence type="ECO:0000259" key="26">
    <source>
        <dbReference type="PROSITE" id="PS50011"/>
    </source>
</evidence>
<dbReference type="SMART" id="SM00042">
    <property type="entry name" value="CUB"/>
    <property type="match status" value="1"/>
</dbReference>
<evidence type="ECO:0000256" key="4">
    <source>
        <dbReference type="ARBA" id="ARBA00022553"/>
    </source>
</evidence>
<dbReference type="EMBL" id="CAAE01014737">
    <property type="protein sequence ID" value="CAG04210.1"/>
    <property type="molecule type" value="Genomic_DNA"/>
</dbReference>
<dbReference type="Gene3D" id="4.10.400.10">
    <property type="entry name" value="Low-density Lipoprotein Receptor"/>
    <property type="match status" value="3"/>
</dbReference>
<keyword evidence="4" id="KW-0597">Phosphoprotein</keyword>
<dbReference type="InterPro" id="IPR020635">
    <property type="entry name" value="Tyr_kinase_cat_dom"/>
</dbReference>
<dbReference type="InterPro" id="IPR007110">
    <property type="entry name" value="Ig-like_dom"/>
</dbReference>
<evidence type="ECO:0000259" key="27">
    <source>
        <dbReference type="PROSITE" id="PS50240"/>
    </source>
</evidence>
<evidence type="ECO:0000256" key="15">
    <source>
        <dbReference type="ARBA" id="ARBA00023137"/>
    </source>
</evidence>
<dbReference type="Pfam" id="PF00431">
    <property type="entry name" value="CUB"/>
    <property type="match status" value="1"/>
</dbReference>
<dbReference type="InterPro" id="IPR008266">
    <property type="entry name" value="Tyr_kinase_AS"/>
</dbReference>
<feature type="non-terminal residue" evidence="29">
    <location>
        <position position="1"/>
    </location>
</feature>
<dbReference type="GO" id="GO:0004252">
    <property type="term" value="F:serine-type endopeptidase activity"/>
    <property type="evidence" value="ECO:0007669"/>
    <property type="project" value="InterPro"/>
</dbReference>
<evidence type="ECO:0000256" key="21">
    <source>
        <dbReference type="PROSITE-ProRule" id="PRU00124"/>
    </source>
</evidence>
<dbReference type="PROSITE" id="PS01180">
    <property type="entry name" value="CUB"/>
    <property type="match status" value="1"/>
</dbReference>
<dbReference type="OrthoDB" id="10059496at2759"/>
<dbReference type="InterPro" id="IPR018114">
    <property type="entry name" value="TRYPSIN_HIS"/>
</dbReference>
<reference evidence="29" key="2">
    <citation type="submission" date="2004-02" db="EMBL/GenBank/DDBJ databases">
        <authorList>
            <consortium name="Genoscope"/>
            <consortium name="Whitehead Institute Centre for Genome Research"/>
        </authorList>
    </citation>
    <scope>NUCLEOTIDE SEQUENCE</scope>
</reference>
<keyword evidence="14" id="KW-0472">Membrane</keyword>
<feature type="domain" description="Protein kinase" evidence="26">
    <location>
        <begin position="834"/>
        <end position="1161"/>
    </location>
</feature>
<evidence type="ECO:0000256" key="16">
    <source>
        <dbReference type="ARBA" id="ARBA00023157"/>
    </source>
</evidence>
<evidence type="ECO:0000256" key="17">
    <source>
        <dbReference type="ARBA" id="ARBA00023170"/>
    </source>
</evidence>
<dbReference type="InterPro" id="IPR011009">
    <property type="entry name" value="Kinase-like_dom_sf"/>
</dbReference>
<dbReference type="InterPro" id="IPR000719">
    <property type="entry name" value="Prot_kinase_dom"/>
</dbReference>
<feature type="domain" description="Ig-like" evidence="28">
    <location>
        <begin position="614"/>
        <end position="713"/>
    </location>
</feature>
<dbReference type="KEGG" id="tng:GSTEN00023864G001"/>
<reference evidence="29" key="1">
    <citation type="journal article" date="2004" name="Nature">
        <title>Genome duplication in the teleost fish Tetraodon nigroviridis reveals the early vertebrate proto-karyotype.</title>
        <authorList>
            <person name="Jaillon O."/>
            <person name="Aury J.-M."/>
            <person name="Brunet F."/>
            <person name="Petit J.-L."/>
            <person name="Stange-Thomann N."/>
            <person name="Mauceli E."/>
            <person name="Bouneau L."/>
            <person name="Fischer C."/>
            <person name="Ozouf-Costaz C."/>
            <person name="Bernot A."/>
            <person name="Nicaud S."/>
            <person name="Jaffe D."/>
            <person name="Fisher S."/>
            <person name="Lutfalla G."/>
            <person name="Dossat C."/>
            <person name="Segurens B."/>
            <person name="Dasilva C."/>
            <person name="Salanoubat M."/>
            <person name="Levy M."/>
            <person name="Boudet N."/>
            <person name="Castellano S."/>
            <person name="Anthouard V."/>
            <person name="Jubin C."/>
            <person name="Castelli V."/>
            <person name="Katinka M."/>
            <person name="Vacherie B."/>
            <person name="Biemont C."/>
            <person name="Skalli Z."/>
            <person name="Cattolico L."/>
            <person name="Poulain J."/>
            <person name="De Berardinis V."/>
            <person name="Cruaud C."/>
            <person name="Duprat S."/>
            <person name="Brottier P."/>
            <person name="Coutanceau J.-P."/>
            <person name="Gouzy J."/>
            <person name="Parra G."/>
            <person name="Lardier G."/>
            <person name="Chapple C."/>
            <person name="McKernan K.J."/>
            <person name="McEwan P."/>
            <person name="Bosak S."/>
            <person name="Kellis M."/>
            <person name="Volff J.-N."/>
            <person name="Guigo R."/>
            <person name="Zody M.C."/>
            <person name="Mesirov J."/>
            <person name="Lindblad-Toh K."/>
            <person name="Birren B."/>
            <person name="Nusbaum C."/>
            <person name="Kahn D."/>
            <person name="Robinson-Rechavi M."/>
            <person name="Laudet V."/>
            <person name="Schachter V."/>
            <person name="Quetier F."/>
            <person name="Saurin W."/>
            <person name="Scarpelli C."/>
            <person name="Wincker P."/>
            <person name="Lander E.S."/>
            <person name="Weissenbach J."/>
            <person name="Roest Crollius H."/>
        </authorList>
    </citation>
    <scope>NUCLEOTIDE SEQUENCE [LARGE SCALE GENOMIC DNA]</scope>
</reference>
<dbReference type="GO" id="GO:0004714">
    <property type="term" value="F:transmembrane receptor protein tyrosine kinase activity"/>
    <property type="evidence" value="ECO:0007669"/>
    <property type="project" value="UniProtKB-EC"/>
</dbReference>
<evidence type="ECO:0000256" key="1">
    <source>
        <dbReference type="ARBA" id="ARBA00004251"/>
    </source>
</evidence>
<dbReference type="Gene3D" id="2.60.40.10">
    <property type="entry name" value="Immunoglobulins"/>
    <property type="match status" value="2"/>
</dbReference>
<evidence type="ECO:0000259" key="25">
    <source>
        <dbReference type="PROSITE" id="PS01180"/>
    </source>
</evidence>
<keyword evidence="5" id="KW-0037">Angiogenesis</keyword>
<dbReference type="InterPro" id="IPR043504">
    <property type="entry name" value="Peptidase_S1_PA_chymotrypsin"/>
</dbReference>
<evidence type="ECO:0000256" key="19">
    <source>
        <dbReference type="ARBA" id="ARBA00023319"/>
    </source>
</evidence>
<comment type="caution">
    <text evidence="21">Lacks conserved residue(s) required for the propagation of feature annotation.</text>
</comment>
<dbReference type="InterPro" id="IPR003598">
    <property type="entry name" value="Ig_sub2"/>
</dbReference>
<keyword evidence="3" id="KW-1003">Cell membrane</keyword>
<evidence type="ECO:0000256" key="23">
    <source>
        <dbReference type="RuleBase" id="RU000311"/>
    </source>
</evidence>
<dbReference type="FunFam" id="3.30.200.20:FF:000041">
    <property type="entry name" value="Vascular endothelial growth factor receptor 2"/>
    <property type="match status" value="1"/>
</dbReference>
<comment type="subcellular location">
    <subcellularLocation>
        <location evidence="1">Cell membrane</location>
        <topology evidence="1">Single-pass type I membrane protein</topology>
    </subcellularLocation>
    <subcellularLocation>
        <location evidence="23">Membrane</location>
        <topology evidence="23">Single-pass type I membrane protein</topology>
    </subcellularLocation>
</comment>
<dbReference type="GO" id="GO:0019838">
    <property type="term" value="F:growth factor binding"/>
    <property type="evidence" value="ECO:0007669"/>
    <property type="project" value="TreeGrafter"/>
</dbReference>
<evidence type="ECO:0000256" key="11">
    <source>
        <dbReference type="ARBA" id="ARBA00022777"/>
    </source>
</evidence>
<dbReference type="SMART" id="SM00020">
    <property type="entry name" value="Tryp_SPc"/>
    <property type="match status" value="1"/>
</dbReference>
<dbReference type="Gene3D" id="3.30.200.20">
    <property type="entry name" value="Phosphorylase Kinase, domain 1"/>
    <property type="match status" value="1"/>
</dbReference>
<dbReference type="InterPro" id="IPR017441">
    <property type="entry name" value="Protein_kinase_ATP_BS"/>
</dbReference>
<evidence type="ECO:0000256" key="18">
    <source>
        <dbReference type="ARBA" id="ARBA00023180"/>
    </source>
</evidence>
<keyword evidence="15" id="KW-0829">Tyrosine-protein kinase</keyword>
<keyword evidence="18" id="KW-0325">Glycoprotein</keyword>
<dbReference type="GO" id="GO:0043235">
    <property type="term" value="C:receptor complex"/>
    <property type="evidence" value="ECO:0007669"/>
    <property type="project" value="TreeGrafter"/>
</dbReference>
<feature type="domain" description="CUB" evidence="25">
    <location>
        <begin position="9"/>
        <end position="117"/>
    </location>
</feature>
<dbReference type="SMART" id="SM00219">
    <property type="entry name" value="TyrKc"/>
    <property type="match status" value="1"/>
</dbReference>
<dbReference type="InterPro" id="IPR000859">
    <property type="entry name" value="CUB_dom"/>
</dbReference>
<dbReference type="FunFam" id="1.10.510.10:FF:001927">
    <property type="entry name" value="Receptor protein-tyrosine kinase"/>
    <property type="match status" value="1"/>
</dbReference>
<dbReference type="PROSITE" id="PS00240">
    <property type="entry name" value="RECEPTOR_TYR_KIN_III"/>
    <property type="match status" value="1"/>
</dbReference>
<dbReference type="PROSITE" id="PS50835">
    <property type="entry name" value="IG_LIKE"/>
    <property type="match status" value="1"/>
</dbReference>
<dbReference type="PROSITE" id="PS50240">
    <property type="entry name" value="TRYPSIN_DOM"/>
    <property type="match status" value="1"/>
</dbReference>
<keyword evidence="7 23" id="KW-0812">Transmembrane</keyword>
<evidence type="ECO:0000256" key="9">
    <source>
        <dbReference type="ARBA" id="ARBA00022737"/>
    </source>
</evidence>
<evidence type="ECO:0000256" key="2">
    <source>
        <dbReference type="ARBA" id="ARBA00011902"/>
    </source>
</evidence>
<dbReference type="PROSITE" id="PS00134">
    <property type="entry name" value="TRYPSIN_HIS"/>
    <property type="match status" value="1"/>
</dbReference>
<evidence type="ECO:0000256" key="6">
    <source>
        <dbReference type="ARBA" id="ARBA00022679"/>
    </source>
</evidence>
<keyword evidence="8" id="KW-0732">Signal</keyword>